<feature type="non-terminal residue" evidence="1">
    <location>
        <position position="101"/>
    </location>
</feature>
<dbReference type="Proteomes" id="UP000824469">
    <property type="component" value="Unassembled WGS sequence"/>
</dbReference>
<dbReference type="InterPro" id="IPR012340">
    <property type="entry name" value="NA-bd_OB-fold"/>
</dbReference>
<gene>
    <name evidence="1" type="ORF">KI387_003672</name>
</gene>
<comment type="caution">
    <text evidence="1">The sequence shown here is derived from an EMBL/GenBank/DDBJ whole genome shotgun (WGS) entry which is preliminary data.</text>
</comment>
<evidence type="ECO:0000313" key="2">
    <source>
        <dbReference type="Proteomes" id="UP000824469"/>
    </source>
</evidence>
<sequence length="101" mass="11725">MFLPVRPTAQALDSQKIRSVTRFIRSTKIITDLFYEMFLSKNSIVRAWNHEGKNDDVFLHLHRIQELLQAENHEEGRMPRTVECELTEDLVDACIPGDVVT</sequence>
<dbReference type="AlphaFoldDB" id="A0AA38LPW7"/>
<protein>
    <submittedName>
        <fullName evidence="1">Uncharacterized protein</fullName>
    </submittedName>
</protein>
<name>A0AA38LPW7_TAXCH</name>
<dbReference type="Gene3D" id="2.40.50.140">
    <property type="entry name" value="Nucleic acid-binding proteins"/>
    <property type="match status" value="1"/>
</dbReference>
<evidence type="ECO:0000313" key="1">
    <source>
        <dbReference type="EMBL" id="KAH9331564.1"/>
    </source>
</evidence>
<keyword evidence="2" id="KW-1185">Reference proteome</keyword>
<organism evidence="1 2">
    <name type="scientific">Taxus chinensis</name>
    <name type="common">Chinese yew</name>
    <name type="synonym">Taxus wallichiana var. chinensis</name>
    <dbReference type="NCBI Taxonomy" id="29808"/>
    <lineage>
        <taxon>Eukaryota</taxon>
        <taxon>Viridiplantae</taxon>
        <taxon>Streptophyta</taxon>
        <taxon>Embryophyta</taxon>
        <taxon>Tracheophyta</taxon>
        <taxon>Spermatophyta</taxon>
        <taxon>Pinopsida</taxon>
        <taxon>Pinidae</taxon>
        <taxon>Conifers II</taxon>
        <taxon>Cupressales</taxon>
        <taxon>Taxaceae</taxon>
        <taxon>Taxus</taxon>
    </lineage>
</organism>
<dbReference type="SUPFAM" id="SSF50249">
    <property type="entry name" value="Nucleic acid-binding proteins"/>
    <property type="match status" value="1"/>
</dbReference>
<proteinExistence type="predicted"/>
<reference evidence="1 2" key="1">
    <citation type="journal article" date="2021" name="Nat. Plants">
        <title>The Taxus genome provides insights into paclitaxel biosynthesis.</title>
        <authorList>
            <person name="Xiong X."/>
            <person name="Gou J."/>
            <person name="Liao Q."/>
            <person name="Li Y."/>
            <person name="Zhou Q."/>
            <person name="Bi G."/>
            <person name="Li C."/>
            <person name="Du R."/>
            <person name="Wang X."/>
            <person name="Sun T."/>
            <person name="Guo L."/>
            <person name="Liang H."/>
            <person name="Lu P."/>
            <person name="Wu Y."/>
            <person name="Zhang Z."/>
            <person name="Ro D.K."/>
            <person name="Shang Y."/>
            <person name="Huang S."/>
            <person name="Yan J."/>
        </authorList>
    </citation>
    <scope>NUCLEOTIDE SEQUENCE [LARGE SCALE GENOMIC DNA]</scope>
    <source>
        <strain evidence="1">Ta-2019</strain>
    </source>
</reference>
<dbReference type="EMBL" id="JAHRHJ020000001">
    <property type="protein sequence ID" value="KAH9331564.1"/>
    <property type="molecule type" value="Genomic_DNA"/>
</dbReference>
<accession>A0AA38LPW7</accession>